<dbReference type="Gene3D" id="3.40.50.1980">
    <property type="entry name" value="Nitrogenase molybdenum iron protein domain"/>
    <property type="match status" value="2"/>
</dbReference>
<feature type="domain" description="Fe/B12 periplasmic-binding" evidence="2">
    <location>
        <begin position="41"/>
        <end position="307"/>
    </location>
</feature>
<protein>
    <submittedName>
        <fullName evidence="3">ABC transporter substrate-binding protein</fullName>
    </submittedName>
</protein>
<evidence type="ECO:0000313" key="3">
    <source>
        <dbReference type="EMBL" id="MCL1137382.1"/>
    </source>
</evidence>
<dbReference type="PROSITE" id="PS50983">
    <property type="entry name" value="FE_B12_PBP"/>
    <property type="match status" value="1"/>
</dbReference>
<dbReference type="InterPro" id="IPR050902">
    <property type="entry name" value="ABC_Transporter_SBP"/>
</dbReference>
<keyword evidence="1" id="KW-0732">Signal</keyword>
<evidence type="ECO:0000259" key="2">
    <source>
        <dbReference type="PROSITE" id="PS50983"/>
    </source>
</evidence>
<feature type="chain" id="PRO_5040791870" evidence="1">
    <location>
        <begin position="20"/>
        <end position="307"/>
    </location>
</feature>
<accession>A0A9X1ZAD4</accession>
<name>A0A9X1ZAD4_9GAMM</name>
<evidence type="ECO:0000313" key="4">
    <source>
        <dbReference type="Proteomes" id="UP001139293"/>
    </source>
</evidence>
<keyword evidence="4" id="KW-1185">Reference proteome</keyword>
<reference evidence="3" key="1">
    <citation type="submission" date="2022-01" db="EMBL/GenBank/DDBJ databases">
        <title>Whole genome-based taxonomy of the Shewanellaceae.</title>
        <authorList>
            <person name="Martin-Rodriguez A.J."/>
        </authorList>
    </citation>
    <scope>NUCLEOTIDE SEQUENCE</scope>
    <source>
        <strain evidence="3">KCTC 23973</strain>
    </source>
</reference>
<gene>
    <name evidence="3" type="ORF">L2740_02245</name>
</gene>
<sequence length="307" mass="34183">MYKLLIISLFFTLPQYSFAANDSESKPAQSTKPDLTTSLDRVVSLNQHVTEALLALHADKQIIGISYNDDKPAERWVERFNALPSLSKEYPNPEILLSLQPQLVIAGFNSAFSDWGIGPRQRWTYYGVDSYLFKSGEANAVVSMATIFGDITNLGQLLGREHQAYELIDSYKKRLNVISKLQTKPRVLLWLREYDIPYVAGCCGAGNLLIEQAGGINIGQDINSQWGHMSWESVVALNPDVILMVDSNWSSFSQKQSYVESQPLSFAIHAVESSQLLKVGFSETVAGVRLIDGIELVNAYLEQVTAL</sequence>
<dbReference type="PANTHER" id="PTHR30535">
    <property type="entry name" value="VITAMIN B12-BINDING PROTEIN"/>
    <property type="match status" value="1"/>
</dbReference>
<dbReference type="InterPro" id="IPR002491">
    <property type="entry name" value="ABC_transptr_periplasmic_BD"/>
</dbReference>
<dbReference type="EMBL" id="JAKILB010000001">
    <property type="protein sequence ID" value="MCL1137382.1"/>
    <property type="molecule type" value="Genomic_DNA"/>
</dbReference>
<organism evidence="3 4">
    <name type="scientific">Shewanella pneumatophori</name>
    <dbReference type="NCBI Taxonomy" id="314092"/>
    <lineage>
        <taxon>Bacteria</taxon>
        <taxon>Pseudomonadati</taxon>
        <taxon>Pseudomonadota</taxon>
        <taxon>Gammaproteobacteria</taxon>
        <taxon>Alteromonadales</taxon>
        <taxon>Shewanellaceae</taxon>
        <taxon>Shewanella</taxon>
    </lineage>
</organism>
<feature type="signal peptide" evidence="1">
    <location>
        <begin position="1"/>
        <end position="19"/>
    </location>
</feature>
<dbReference type="SUPFAM" id="SSF53807">
    <property type="entry name" value="Helical backbone' metal receptor"/>
    <property type="match status" value="1"/>
</dbReference>
<dbReference type="PANTHER" id="PTHR30535:SF7">
    <property type="entry name" value="IRON(III) DICITRATE-BINDING PROTEIN"/>
    <property type="match status" value="1"/>
</dbReference>
<dbReference type="Pfam" id="PF01497">
    <property type="entry name" value="Peripla_BP_2"/>
    <property type="match status" value="1"/>
</dbReference>
<comment type="caution">
    <text evidence="3">The sequence shown here is derived from an EMBL/GenBank/DDBJ whole genome shotgun (WGS) entry which is preliminary data.</text>
</comment>
<dbReference type="RefSeq" id="WP_248948380.1">
    <property type="nucleotide sequence ID" value="NZ_JAKILB010000001.1"/>
</dbReference>
<evidence type="ECO:0000256" key="1">
    <source>
        <dbReference type="SAM" id="SignalP"/>
    </source>
</evidence>
<dbReference type="Proteomes" id="UP001139293">
    <property type="component" value="Unassembled WGS sequence"/>
</dbReference>
<dbReference type="AlphaFoldDB" id="A0A9X1ZAD4"/>
<proteinExistence type="predicted"/>